<comment type="caution">
    <text evidence="2">The sequence shown here is derived from an EMBL/GenBank/DDBJ whole genome shotgun (WGS) entry which is preliminary data.</text>
</comment>
<gene>
    <name evidence="2" type="ORF">ACJRO7_015385</name>
</gene>
<dbReference type="PANTHER" id="PTHR33476">
    <property type="entry name" value="EMB|CAB62613.1"/>
    <property type="match status" value="1"/>
</dbReference>
<name>A0ABD3L3V3_EUCGL</name>
<feature type="coiled-coil region" evidence="1">
    <location>
        <begin position="248"/>
        <end position="275"/>
    </location>
</feature>
<dbReference type="EMBL" id="JBJKBG010000003">
    <property type="protein sequence ID" value="KAL3746418.1"/>
    <property type="molecule type" value="Genomic_DNA"/>
</dbReference>
<reference evidence="2 3" key="1">
    <citation type="submission" date="2024-11" db="EMBL/GenBank/DDBJ databases">
        <title>Chromosome-level genome assembly of Eucalyptus globulus Labill. provides insights into its genome evolution.</title>
        <authorList>
            <person name="Li X."/>
        </authorList>
    </citation>
    <scope>NUCLEOTIDE SEQUENCE [LARGE SCALE GENOMIC DNA]</scope>
    <source>
        <strain evidence="2">CL2024</strain>
        <tissue evidence="2">Fresh tender leaves</tissue>
    </source>
</reference>
<evidence type="ECO:0000313" key="3">
    <source>
        <dbReference type="Proteomes" id="UP001634007"/>
    </source>
</evidence>
<organism evidence="2 3">
    <name type="scientific">Eucalyptus globulus</name>
    <name type="common">Tasmanian blue gum</name>
    <dbReference type="NCBI Taxonomy" id="34317"/>
    <lineage>
        <taxon>Eukaryota</taxon>
        <taxon>Viridiplantae</taxon>
        <taxon>Streptophyta</taxon>
        <taxon>Embryophyta</taxon>
        <taxon>Tracheophyta</taxon>
        <taxon>Spermatophyta</taxon>
        <taxon>Magnoliopsida</taxon>
        <taxon>eudicotyledons</taxon>
        <taxon>Gunneridae</taxon>
        <taxon>Pentapetalae</taxon>
        <taxon>rosids</taxon>
        <taxon>malvids</taxon>
        <taxon>Myrtales</taxon>
        <taxon>Myrtaceae</taxon>
        <taxon>Myrtoideae</taxon>
        <taxon>Eucalypteae</taxon>
        <taxon>Eucalyptus</taxon>
    </lineage>
</organism>
<accession>A0ABD3L3V3</accession>
<protein>
    <recommendedName>
        <fullName evidence="4">Protein POLAR LOCALIZATION DURING ASYMMETRIC DIVISION AND REDISTRIBUTION</fullName>
    </recommendedName>
</protein>
<dbReference type="Proteomes" id="UP001634007">
    <property type="component" value="Unassembled WGS sequence"/>
</dbReference>
<keyword evidence="3" id="KW-1185">Reference proteome</keyword>
<dbReference type="AlphaFoldDB" id="A0ABD3L3V3"/>
<evidence type="ECO:0008006" key="4">
    <source>
        <dbReference type="Google" id="ProtNLM"/>
    </source>
</evidence>
<dbReference type="InterPro" id="IPR040348">
    <property type="entry name" value="POLAR-like"/>
</dbReference>
<evidence type="ECO:0000256" key="1">
    <source>
        <dbReference type="SAM" id="Coils"/>
    </source>
</evidence>
<feature type="coiled-coil region" evidence="1">
    <location>
        <begin position="150"/>
        <end position="184"/>
    </location>
</feature>
<proteinExistence type="predicted"/>
<sequence length="383" mass="43454">MTHMEQLLEGFASSRGHIYFGRRMRVADVLLLEEEEEEEGGGDEKESGVDAEFEMSGLRRQVEVGSCGFERSSPGRAISRWFRRLKEKKGVVGRTREKEEREHGDGLGSLSVSRIRKKVEDGSSATVHGKDESGQYRKEDTFNLGVAGSLLDLIAANKNELSKMEDLRKEMELFLQNVKEKVQRKVSSREPFELTESVASCLTDMKEVFSCGSHLSEQSHRRPSLLLEQRRQMQLNQSSGYESRQEPVEGIEELEAELEAELERLQLQLDAGTSSKQSYQEMIKVAPKESASASGCSTSFGEVMDPEDKVTEFQGGVPPIELERRLHELLETRLQERIKELEVSLGRMEQKLSEKEREISWWKDTARLLSQRVSEPSHGGLTQ</sequence>
<feature type="coiled-coil region" evidence="1">
    <location>
        <begin position="331"/>
        <end position="358"/>
    </location>
</feature>
<dbReference type="PANTHER" id="PTHR33476:SF27">
    <property type="entry name" value="NAB DOMAIN-CONTAINING PROTEIN"/>
    <property type="match status" value="1"/>
</dbReference>
<keyword evidence="1" id="KW-0175">Coiled coil</keyword>
<evidence type="ECO:0000313" key="2">
    <source>
        <dbReference type="EMBL" id="KAL3746418.1"/>
    </source>
</evidence>